<dbReference type="EMBL" id="JBHRVQ010000001">
    <property type="protein sequence ID" value="MFC3388556.1"/>
    <property type="molecule type" value="Genomic_DNA"/>
</dbReference>
<dbReference type="RefSeq" id="WP_380654210.1">
    <property type="nucleotide sequence ID" value="NZ_JBHRVQ010000001.1"/>
</dbReference>
<organism evidence="1 2">
    <name type="scientific">Salinicoccus sesuvii</name>
    <dbReference type="NCBI Taxonomy" id="868281"/>
    <lineage>
        <taxon>Bacteria</taxon>
        <taxon>Bacillati</taxon>
        <taxon>Bacillota</taxon>
        <taxon>Bacilli</taxon>
        <taxon>Bacillales</taxon>
        <taxon>Staphylococcaceae</taxon>
        <taxon>Salinicoccus</taxon>
    </lineage>
</organism>
<protein>
    <recommendedName>
        <fullName evidence="3">Lipoprotein</fullName>
    </recommendedName>
</protein>
<evidence type="ECO:0008006" key="3">
    <source>
        <dbReference type="Google" id="ProtNLM"/>
    </source>
</evidence>
<gene>
    <name evidence="1" type="ORF">ACFOEO_08240</name>
</gene>
<proteinExistence type="predicted"/>
<sequence>MKIKLLSLLVIFMIILGGCSNNSSELEGQNFKVFSWSPDISPEDVATDNFNLYSALELEFKSSDNVEVKSGAELFKGKYTFENNILSMQLESETNEEALVLSISDVTEHDQNENLYTGTISELKIETGQYNSIGNNFFLGEYIGLHTGR</sequence>
<keyword evidence="2" id="KW-1185">Reference proteome</keyword>
<accession>A0ABV7N4N4</accession>
<comment type="caution">
    <text evidence="1">The sequence shown here is derived from an EMBL/GenBank/DDBJ whole genome shotgun (WGS) entry which is preliminary data.</text>
</comment>
<dbReference type="Proteomes" id="UP001595637">
    <property type="component" value="Unassembled WGS sequence"/>
</dbReference>
<evidence type="ECO:0000313" key="2">
    <source>
        <dbReference type="Proteomes" id="UP001595637"/>
    </source>
</evidence>
<dbReference type="PROSITE" id="PS51257">
    <property type="entry name" value="PROKAR_LIPOPROTEIN"/>
    <property type="match status" value="1"/>
</dbReference>
<name>A0ABV7N4N4_9STAP</name>
<reference evidence="2" key="1">
    <citation type="journal article" date="2019" name="Int. J. Syst. Evol. Microbiol.">
        <title>The Global Catalogue of Microorganisms (GCM) 10K type strain sequencing project: providing services to taxonomists for standard genome sequencing and annotation.</title>
        <authorList>
            <consortium name="The Broad Institute Genomics Platform"/>
            <consortium name="The Broad Institute Genome Sequencing Center for Infectious Disease"/>
            <person name="Wu L."/>
            <person name="Ma J."/>
        </authorList>
    </citation>
    <scope>NUCLEOTIDE SEQUENCE [LARGE SCALE GENOMIC DNA]</scope>
    <source>
        <strain evidence="2">CCM 7756</strain>
    </source>
</reference>
<evidence type="ECO:0000313" key="1">
    <source>
        <dbReference type="EMBL" id="MFC3388556.1"/>
    </source>
</evidence>